<dbReference type="GO" id="GO:0052689">
    <property type="term" value="F:carboxylic ester hydrolase activity"/>
    <property type="evidence" value="ECO:0007669"/>
    <property type="project" value="TreeGrafter"/>
</dbReference>
<dbReference type="SUPFAM" id="SSF53474">
    <property type="entry name" value="alpha/beta-Hydrolases"/>
    <property type="match status" value="1"/>
</dbReference>
<dbReference type="InterPro" id="IPR029058">
    <property type="entry name" value="AB_hydrolase_fold"/>
</dbReference>
<proteinExistence type="predicted"/>
<organism evidence="2 3">
    <name type="scientific">Idiomarina loihiensis (strain ATCC BAA-735 / DSM 15497 / L2-TR)</name>
    <dbReference type="NCBI Taxonomy" id="283942"/>
    <lineage>
        <taxon>Bacteria</taxon>
        <taxon>Pseudomonadati</taxon>
        <taxon>Pseudomonadota</taxon>
        <taxon>Gammaproteobacteria</taxon>
        <taxon>Alteromonadales</taxon>
        <taxon>Idiomarinaceae</taxon>
        <taxon>Idiomarina</taxon>
    </lineage>
</organism>
<dbReference type="InterPro" id="IPR001375">
    <property type="entry name" value="Peptidase_S9_cat"/>
</dbReference>
<dbReference type="InterPro" id="IPR053145">
    <property type="entry name" value="AB_hydrolase_Est10"/>
</dbReference>
<protein>
    <submittedName>
        <fullName evidence="2">Alpha/beta superfamily hydrolase</fullName>
    </submittedName>
</protein>
<name>Q5QUJ0_IDILO</name>
<evidence type="ECO:0000259" key="1">
    <source>
        <dbReference type="Pfam" id="PF00326"/>
    </source>
</evidence>
<dbReference type="PANTHER" id="PTHR43265">
    <property type="entry name" value="ESTERASE ESTD"/>
    <property type="match status" value="1"/>
</dbReference>
<keyword evidence="2" id="KW-0378">Hydrolase</keyword>
<evidence type="ECO:0000313" key="2">
    <source>
        <dbReference type="EMBL" id="AAV82421.1"/>
    </source>
</evidence>
<dbReference type="eggNOG" id="COG2267">
    <property type="taxonomic scope" value="Bacteria"/>
</dbReference>
<gene>
    <name evidence="2" type="ordered locus">IL1585</name>
</gene>
<feature type="domain" description="Peptidase S9 prolyl oligopeptidase catalytic" evidence="1">
    <location>
        <begin position="192"/>
        <end position="283"/>
    </location>
</feature>
<accession>Q5QUJ0</accession>
<dbReference type="KEGG" id="ilo:IL1585"/>
<dbReference type="Gene3D" id="3.40.50.1820">
    <property type="entry name" value="alpha/beta hydrolase"/>
    <property type="match status" value="1"/>
</dbReference>
<dbReference type="EMBL" id="AE017340">
    <property type="protein sequence ID" value="AAV82421.1"/>
    <property type="molecule type" value="Genomic_DNA"/>
</dbReference>
<dbReference type="STRING" id="283942.IL1585"/>
<dbReference type="Proteomes" id="UP000001171">
    <property type="component" value="Chromosome"/>
</dbReference>
<evidence type="ECO:0000313" key="3">
    <source>
        <dbReference type="Proteomes" id="UP000001171"/>
    </source>
</evidence>
<keyword evidence="3" id="KW-1185">Reference proteome</keyword>
<dbReference type="AlphaFoldDB" id="Q5QUJ0"/>
<sequence length="284" mass="31882">MAASKLTFETETLQRQLMPDSRITYHLGSRAKPANNLLLILQGSDCRSSLTNHSIKEVLPKVRLDADVLLIEKWGLTPETNECPQTYIDNDSPSQRVNDARQVLEHLNETKSYQSVYVLGGSEGAVIAVMLREAFPGISATIAFNGGGNSFQNDIEHNIKASTPAEVRASVLAEFHEFAKQIKTSNEPFSVNSSQHGYKWWKEMLTLEQTKVIERGKTPLLIIQSRQDASVDPEQTQVMIENLSSTENVDYQYFEELNHGLRKENGDSIDDSALAAMRGWFQKH</sequence>
<dbReference type="HOGENOM" id="CLU_976255_0_0_6"/>
<reference evidence="2 3" key="1">
    <citation type="journal article" date="2004" name="Proc. Natl. Acad. Sci. U.S.A.">
        <title>Genome sequence of the deep-sea gamma-proteobacterium Idiomarina loihiensis reveals amino acid fermentation as a source of carbon and energy.</title>
        <authorList>
            <person name="Hou S."/>
            <person name="Saw J.H."/>
            <person name="Lee K.S."/>
            <person name="Freitas T.A."/>
            <person name="Belisle C."/>
            <person name="Kawarabayasi Y."/>
            <person name="Donachie S.P."/>
            <person name="Pikina A."/>
            <person name="Galperin M.Y."/>
            <person name="Koonin E.V."/>
            <person name="Makarova K.S."/>
            <person name="Omelchenko M.V."/>
            <person name="Sorokin A."/>
            <person name="Wolf Y.I."/>
            <person name="Li Q.X."/>
            <person name="Keum Y.S."/>
            <person name="Campbell S."/>
            <person name="Denery J."/>
            <person name="Aizawa S."/>
            <person name="Shibata S."/>
            <person name="Malahoff A."/>
            <person name="Alam M."/>
        </authorList>
    </citation>
    <scope>NUCLEOTIDE SEQUENCE [LARGE SCALE GENOMIC DNA]</scope>
    <source>
        <strain evidence="3">ATCC BAA-735 / DSM 15497 / L2-TR</strain>
    </source>
</reference>
<dbReference type="PANTHER" id="PTHR43265:SF1">
    <property type="entry name" value="ESTERASE ESTD"/>
    <property type="match status" value="1"/>
</dbReference>
<dbReference type="Pfam" id="PF00326">
    <property type="entry name" value="Peptidase_S9"/>
    <property type="match status" value="1"/>
</dbReference>